<dbReference type="InterPro" id="IPR011006">
    <property type="entry name" value="CheY-like_superfamily"/>
</dbReference>
<dbReference type="OrthoDB" id="7210814at2"/>
<evidence type="ECO:0000259" key="3">
    <source>
        <dbReference type="PROSITE" id="PS50110"/>
    </source>
</evidence>
<gene>
    <name evidence="4" type="ORF">E8L99_18245</name>
</gene>
<dbReference type="PANTHER" id="PTHR44591">
    <property type="entry name" value="STRESS RESPONSE REGULATOR PROTEIN 1"/>
    <property type="match status" value="1"/>
</dbReference>
<dbReference type="PANTHER" id="PTHR44591:SF21">
    <property type="entry name" value="TWO-COMPONENT RESPONSE REGULATOR"/>
    <property type="match status" value="1"/>
</dbReference>
<dbReference type="EMBL" id="CP039865">
    <property type="protein sequence ID" value="QCK88855.1"/>
    <property type="molecule type" value="Genomic_DNA"/>
</dbReference>
<dbReference type="GO" id="GO:0000160">
    <property type="term" value="P:phosphorelay signal transduction system"/>
    <property type="evidence" value="ECO:0007669"/>
    <property type="project" value="InterPro"/>
</dbReference>
<dbReference type="AlphaFoldDB" id="A0A4D7QNB4"/>
<dbReference type="Pfam" id="PF00072">
    <property type="entry name" value="Response_reg"/>
    <property type="match status" value="1"/>
</dbReference>
<dbReference type="InterPro" id="IPR001789">
    <property type="entry name" value="Sig_transdc_resp-reg_receiver"/>
</dbReference>
<dbReference type="KEGG" id="paqt:E8L99_18245"/>
<dbReference type="Proteomes" id="UP000298588">
    <property type="component" value="Chromosome"/>
</dbReference>
<dbReference type="CDD" id="cd00156">
    <property type="entry name" value="REC"/>
    <property type="match status" value="1"/>
</dbReference>
<dbReference type="Gene3D" id="3.40.50.2300">
    <property type="match status" value="1"/>
</dbReference>
<dbReference type="InterPro" id="IPR050595">
    <property type="entry name" value="Bact_response_regulator"/>
</dbReference>
<reference evidence="4 5" key="1">
    <citation type="submission" date="2019-04" db="EMBL/GenBank/DDBJ databases">
        <title>Phreatobacter aquaticus sp. nov.</title>
        <authorList>
            <person name="Choi A."/>
            <person name="Baek K."/>
        </authorList>
    </citation>
    <scope>NUCLEOTIDE SEQUENCE [LARGE SCALE GENOMIC DNA]</scope>
    <source>
        <strain evidence="4 5">NMCR1094</strain>
    </source>
</reference>
<evidence type="ECO:0000313" key="5">
    <source>
        <dbReference type="Proteomes" id="UP000298588"/>
    </source>
</evidence>
<keyword evidence="5" id="KW-1185">Reference proteome</keyword>
<dbReference type="SMART" id="SM00448">
    <property type="entry name" value="REC"/>
    <property type="match status" value="1"/>
</dbReference>
<evidence type="ECO:0000256" key="1">
    <source>
        <dbReference type="ARBA" id="ARBA00022553"/>
    </source>
</evidence>
<dbReference type="PROSITE" id="PS50110">
    <property type="entry name" value="RESPONSE_REGULATORY"/>
    <property type="match status" value="1"/>
</dbReference>
<feature type="domain" description="Response regulatory" evidence="3">
    <location>
        <begin position="2"/>
        <end position="118"/>
    </location>
</feature>
<accession>A0A4D7QNB4</accession>
<evidence type="ECO:0000313" key="4">
    <source>
        <dbReference type="EMBL" id="QCK88855.1"/>
    </source>
</evidence>
<proteinExistence type="predicted"/>
<evidence type="ECO:0000256" key="2">
    <source>
        <dbReference type="PROSITE-ProRule" id="PRU00169"/>
    </source>
</evidence>
<name>A0A4D7QNB4_9HYPH</name>
<dbReference type="SUPFAM" id="SSF52172">
    <property type="entry name" value="CheY-like"/>
    <property type="match status" value="1"/>
</dbReference>
<sequence>MTVLLVDDEELLRDLVQETLEEADFKVVSAASGEAGLKALAESDQSVQALLTDIDLGRERLSGWDVARAARRARPGLPVIYMTGASGNDWATMGVAGSILLSKPFVLRHLLATLALLLHTPSPGTA</sequence>
<keyword evidence="1 2" id="KW-0597">Phosphoprotein</keyword>
<organism evidence="4 5">
    <name type="scientific">Phreatobacter aquaticus</name>
    <dbReference type="NCBI Taxonomy" id="2570229"/>
    <lineage>
        <taxon>Bacteria</taxon>
        <taxon>Pseudomonadati</taxon>
        <taxon>Pseudomonadota</taxon>
        <taxon>Alphaproteobacteria</taxon>
        <taxon>Hyphomicrobiales</taxon>
        <taxon>Phreatobacteraceae</taxon>
        <taxon>Phreatobacter</taxon>
    </lineage>
</organism>
<protein>
    <submittedName>
        <fullName evidence="4">Response regulator</fullName>
    </submittedName>
</protein>
<feature type="modified residue" description="4-aspartylphosphate" evidence="2">
    <location>
        <position position="53"/>
    </location>
</feature>